<reference evidence="2" key="1">
    <citation type="submission" date="2020-05" db="EMBL/GenBank/DDBJ databases">
        <title>Phylogenomic resolution of chytrid fungi.</title>
        <authorList>
            <person name="Stajich J.E."/>
            <person name="Amses K."/>
            <person name="Simmons R."/>
            <person name="Seto K."/>
            <person name="Myers J."/>
            <person name="Bonds A."/>
            <person name="Quandt C.A."/>
            <person name="Barry K."/>
            <person name="Liu P."/>
            <person name="Grigoriev I."/>
            <person name="Longcore J.E."/>
            <person name="James T.Y."/>
        </authorList>
    </citation>
    <scope>NUCLEOTIDE SEQUENCE</scope>
    <source>
        <strain evidence="2">JEL0513</strain>
    </source>
</reference>
<dbReference type="Proteomes" id="UP001211907">
    <property type="component" value="Unassembled WGS sequence"/>
</dbReference>
<evidence type="ECO:0000256" key="1">
    <source>
        <dbReference type="SAM" id="MobiDB-lite"/>
    </source>
</evidence>
<feature type="compositionally biased region" description="Basic and acidic residues" evidence="1">
    <location>
        <begin position="60"/>
        <end position="69"/>
    </location>
</feature>
<evidence type="ECO:0000313" key="2">
    <source>
        <dbReference type="EMBL" id="KAJ3106365.1"/>
    </source>
</evidence>
<dbReference type="CDD" id="cd02440">
    <property type="entry name" value="AdoMet_MTases"/>
    <property type="match status" value="1"/>
</dbReference>
<sequence>MGHQQSQIITDKSVEDDQNPRSSGAEAGYTPKSSESKTDEKSKKYELAVSNNTAAAKTWNPDDPKSWEPEMREYNSLPNGDYLLPSDTAERDRLEIQSYILRAAFRGDIVCPAVKELANTPGYKILDVGCANGFWLKCVKKDNPVVECHGVDILNTLIEEACETDGVIMQFGNVLETLPYEDNTFDFVHQRLVFGGVPRVKYPDALKELIRVTKPGGWIELVEGDGLIYNPGPYSKTFSTALSEGFHRLGRDCYAATNLPWYVKQVSKNAENEQNIMLHLSTGWGSKVGVLLGADVKAVYLGMEESMHKAMGFSREQYRDLVHACYVEWAEYKSFVQIRALYFQVKK</sequence>
<gene>
    <name evidence="2" type="ORF">HK100_003738</name>
</gene>
<protein>
    <recommendedName>
        <fullName evidence="4">S-adenosyl-L-methionine-dependent methyltransferase</fullName>
    </recommendedName>
</protein>
<accession>A0AAD5SWA5</accession>
<dbReference type="GO" id="GO:0008168">
    <property type="term" value="F:methyltransferase activity"/>
    <property type="evidence" value="ECO:0007669"/>
    <property type="project" value="TreeGrafter"/>
</dbReference>
<evidence type="ECO:0008006" key="4">
    <source>
        <dbReference type="Google" id="ProtNLM"/>
    </source>
</evidence>
<feature type="compositionally biased region" description="Polar residues" evidence="1">
    <location>
        <begin position="1"/>
        <end position="10"/>
    </location>
</feature>
<name>A0AAD5SWA5_9FUNG</name>
<proteinExistence type="predicted"/>
<feature type="compositionally biased region" description="Basic and acidic residues" evidence="1">
    <location>
        <begin position="34"/>
        <end position="46"/>
    </location>
</feature>
<feature type="region of interest" description="Disordered" evidence="1">
    <location>
        <begin position="1"/>
        <end position="69"/>
    </location>
</feature>
<dbReference type="SUPFAM" id="SSF53335">
    <property type="entry name" value="S-adenosyl-L-methionine-dependent methyltransferases"/>
    <property type="match status" value="1"/>
</dbReference>
<dbReference type="PANTHER" id="PTHR43591:SF105">
    <property type="entry name" value="METHYLTRANSFERASE DOMAIN-CONTAINING PROTEIN-RELATED"/>
    <property type="match status" value="1"/>
</dbReference>
<dbReference type="EMBL" id="JADGJH010001958">
    <property type="protein sequence ID" value="KAJ3106365.1"/>
    <property type="molecule type" value="Genomic_DNA"/>
</dbReference>
<dbReference type="AlphaFoldDB" id="A0AAD5SWA5"/>
<dbReference type="Gene3D" id="3.40.50.150">
    <property type="entry name" value="Vaccinia Virus protein VP39"/>
    <property type="match status" value="1"/>
</dbReference>
<dbReference type="PANTHER" id="PTHR43591">
    <property type="entry name" value="METHYLTRANSFERASE"/>
    <property type="match status" value="1"/>
</dbReference>
<comment type="caution">
    <text evidence="2">The sequence shown here is derived from an EMBL/GenBank/DDBJ whole genome shotgun (WGS) entry which is preliminary data.</text>
</comment>
<keyword evidence="3" id="KW-1185">Reference proteome</keyword>
<evidence type="ECO:0000313" key="3">
    <source>
        <dbReference type="Proteomes" id="UP001211907"/>
    </source>
</evidence>
<dbReference type="InterPro" id="IPR029063">
    <property type="entry name" value="SAM-dependent_MTases_sf"/>
</dbReference>
<dbReference type="Pfam" id="PF13489">
    <property type="entry name" value="Methyltransf_23"/>
    <property type="match status" value="1"/>
</dbReference>
<organism evidence="2 3">
    <name type="scientific">Physocladia obscura</name>
    <dbReference type="NCBI Taxonomy" id="109957"/>
    <lineage>
        <taxon>Eukaryota</taxon>
        <taxon>Fungi</taxon>
        <taxon>Fungi incertae sedis</taxon>
        <taxon>Chytridiomycota</taxon>
        <taxon>Chytridiomycota incertae sedis</taxon>
        <taxon>Chytridiomycetes</taxon>
        <taxon>Chytridiales</taxon>
        <taxon>Chytriomycetaceae</taxon>
        <taxon>Physocladia</taxon>
    </lineage>
</organism>